<dbReference type="Pfam" id="PF02224">
    <property type="entry name" value="Cytidylate_kin"/>
    <property type="match status" value="1"/>
</dbReference>
<reference evidence="10 11" key="1">
    <citation type="journal article" date="2016" name="Nat. Commun.">
        <title>Thousands of microbial genomes shed light on interconnected biogeochemical processes in an aquifer system.</title>
        <authorList>
            <person name="Anantharaman K."/>
            <person name="Brown C.T."/>
            <person name="Hug L.A."/>
            <person name="Sharon I."/>
            <person name="Castelle C.J."/>
            <person name="Probst A.J."/>
            <person name="Thomas B.C."/>
            <person name="Singh A."/>
            <person name="Wilkins M.J."/>
            <person name="Karaoz U."/>
            <person name="Brodie E.L."/>
            <person name="Williams K.H."/>
            <person name="Hubbard S.S."/>
            <person name="Banfield J.F."/>
        </authorList>
    </citation>
    <scope>NUCLEOTIDE SEQUENCE [LARGE SCALE GENOMIC DNA]</scope>
</reference>
<accession>A0A1F5F3F8</accession>
<keyword evidence="5 8" id="KW-0067">ATP-binding</keyword>
<evidence type="ECO:0000256" key="6">
    <source>
        <dbReference type="ARBA" id="ARBA00047615"/>
    </source>
</evidence>
<feature type="binding site" evidence="8">
    <location>
        <begin position="12"/>
        <end position="20"/>
    </location>
    <ligand>
        <name>ATP</name>
        <dbReference type="ChEBI" id="CHEBI:30616"/>
    </ligand>
</feature>
<name>A0A1F5F3F8_9BACT</name>
<evidence type="ECO:0000259" key="9">
    <source>
        <dbReference type="Pfam" id="PF02224"/>
    </source>
</evidence>
<dbReference type="InterPro" id="IPR003136">
    <property type="entry name" value="Cytidylate_kin"/>
</dbReference>
<dbReference type="NCBIfam" id="TIGR00017">
    <property type="entry name" value="cmk"/>
    <property type="match status" value="1"/>
</dbReference>
<evidence type="ECO:0000256" key="3">
    <source>
        <dbReference type="ARBA" id="ARBA00022741"/>
    </source>
</evidence>
<evidence type="ECO:0000256" key="4">
    <source>
        <dbReference type="ARBA" id="ARBA00022777"/>
    </source>
</evidence>
<dbReference type="GO" id="GO:0006220">
    <property type="term" value="P:pyrimidine nucleotide metabolic process"/>
    <property type="evidence" value="ECO:0007669"/>
    <property type="project" value="UniProtKB-UniRule"/>
</dbReference>
<dbReference type="InterPro" id="IPR027417">
    <property type="entry name" value="P-loop_NTPase"/>
</dbReference>
<dbReference type="GO" id="GO:0005737">
    <property type="term" value="C:cytoplasm"/>
    <property type="evidence" value="ECO:0007669"/>
    <property type="project" value="UniProtKB-SubCell"/>
</dbReference>
<comment type="subcellular location">
    <subcellularLocation>
        <location evidence="8">Cytoplasm</location>
    </subcellularLocation>
</comment>
<proteinExistence type="inferred from homology"/>
<evidence type="ECO:0000313" key="10">
    <source>
        <dbReference type="EMBL" id="OGD74169.1"/>
    </source>
</evidence>
<dbReference type="Gene3D" id="3.40.50.300">
    <property type="entry name" value="P-loop containing nucleotide triphosphate hydrolases"/>
    <property type="match status" value="1"/>
</dbReference>
<organism evidence="10 11">
    <name type="scientific">Candidatus Collierbacteria bacterium RIFOXYA2_FULL_46_10</name>
    <dbReference type="NCBI Taxonomy" id="1817726"/>
    <lineage>
        <taxon>Bacteria</taxon>
        <taxon>Candidatus Collieribacteriota</taxon>
    </lineage>
</organism>
<keyword evidence="4 8" id="KW-0418">Kinase</keyword>
<dbReference type="HAMAP" id="MF_00238">
    <property type="entry name" value="Cytidyl_kinase_type1"/>
    <property type="match status" value="1"/>
</dbReference>
<evidence type="ECO:0000313" key="11">
    <source>
        <dbReference type="Proteomes" id="UP000176191"/>
    </source>
</evidence>
<dbReference type="CDD" id="cd02020">
    <property type="entry name" value="CMPK"/>
    <property type="match status" value="1"/>
</dbReference>
<comment type="similarity">
    <text evidence="1 8">Belongs to the cytidylate kinase family. Type 1 subfamily.</text>
</comment>
<comment type="catalytic activity">
    <reaction evidence="6 8">
        <text>dCMP + ATP = dCDP + ADP</text>
        <dbReference type="Rhea" id="RHEA:25094"/>
        <dbReference type="ChEBI" id="CHEBI:30616"/>
        <dbReference type="ChEBI" id="CHEBI:57566"/>
        <dbReference type="ChEBI" id="CHEBI:58593"/>
        <dbReference type="ChEBI" id="CHEBI:456216"/>
        <dbReference type="EC" id="2.7.4.25"/>
    </reaction>
</comment>
<dbReference type="GO" id="GO:0036430">
    <property type="term" value="F:CMP kinase activity"/>
    <property type="evidence" value="ECO:0007669"/>
    <property type="project" value="RHEA"/>
</dbReference>
<dbReference type="EMBL" id="MFAK01000039">
    <property type="protein sequence ID" value="OGD74169.1"/>
    <property type="molecule type" value="Genomic_DNA"/>
</dbReference>
<gene>
    <name evidence="8" type="primary">cmk</name>
    <name evidence="10" type="ORF">A2228_03200</name>
</gene>
<dbReference type="AlphaFoldDB" id="A0A1F5F3F8"/>
<protein>
    <recommendedName>
        <fullName evidence="8">Cytidylate kinase</fullName>
        <shortName evidence="8">CK</shortName>
        <ecNumber evidence="8">2.7.4.25</ecNumber>
    </recommendedName>
    <alternativeName>
        <fullName evidence="8">Cytidine monophosphate kinase</fullName>
        <shortName evidence="8">CMP kinase</shortName>
    </alternativeName>
</protein>
<dbReference type="InterPro" id="IPR011994">
    <property type="entry name" value="Cytidylate_kinase_dom"/>
</dbReference>
<evidence type="ECO:0000256" key="8">
    <source>
        <dbReference type="HAMAP-Rule" id="MF_00238"/>
    </source>
</evidence>
<sequence>MAKKTFQIAIDGPVAAGKGTTAKLVAQRLGFLYVDTGALYRALTLYVQRKGVSWEDEREVVRVLLEEKPKVGLRVPSEEEKDGRLCTVLLNGEDVSWKVRTEEVSRGVSVITQYAGVRDLITPLARQIAEKQDVVMEGRDITSVVLPDADLLIYMDADPRERAKRRHRELLMRGEDISLEQVYKDLMERDKRDSGRAIAPLTKVAKAWRLDTTGMTIDQVAEAIVAKVKTV</sequence>
<dbReference type="Proteomes" id="UP000176191">
    <property type="component" value="Unassembled WGS sequence"/>
</dbReference>
<keyword evidence="8" id="KW-0963">Cytoplasm</keyword>
<dbReference type="EC" id="2.7.4.25" evidence="8"/>
<evidence type="ECO:0000256" key="2">
    <source>
        <dbReference type="ARBA" id="ARBA00022679"/>
    </source>
</evidence>
<comment type="catalytic activity">
    <reaction evidence="7 8">
        <text>CMP + ATP = CDP + ADP</text>
        <dbReference type="Rhea" id="RHEA:11600"/>
        <dbReference type="ChEBI" id="CHEBI:30616"/>
        <dbReference type="ChEBI" id="CHEBI:58069"/>
        <dbReference type="ChEBI" id="CHEBI:60377"/>
        <dbReference type="ChEBI" id="CHEBI:456216"/>
        <dbReference type="EC" id="2.7.4.25"/>
    </reaction>
</comment>
<dbReference type="GO" id="GO:0005524">
    <property type="term" value="F:ATP binding"/>
    <property type="evidence" value="ECO:0007669"/>
    <property type="project" value="UniProtKB-UniRule"/>
</dbReference>
<feature type="domain" description="Cytidylate kinase" evidence="9">
    <location>
        <begin position="8"/>
        <end position="229"/>
    </location>
</feature>
<comment type="caution">
    <text evidence="10">The sequence shown here is derived from an EMBL/GenBank/DDBJ whole genome shotgun (WGS) entry which is preliminary data.</text>
</comment>
<keyword evidence="3 8" id="KW-0547">Nucleotide-binding</keyword>
<evidence type="ECO:0000256" key="1">
    <source>
        <dbReference type="ARBA" id="ARBA00009427"/>
    </source>
</evidence>
<keyword evidence="2 8" id="KW-0808">Transferase</keyword>
<evidence type="ECO:0000256" key="7">
    <source>
        <dbReference type="ARBA" id="ARBA00048478"/>
    </source>
</evidence>
<evidence type="ECO:0000256" key="5">
    <source>
        <dbReference type="ARBA" id="ARBA00022840"/>
    </source>
</evidence>
<dbReference type="GO" id="GO:0036431">
    <property type="term" value="F:dCMP kinase activity"/>
    <property type="evidence" value="ECO:0007669"/>
    <property type="project" value="InterPro"/>
</dbReference>
<dbReference type="SUPFAM" id="SSF52540">
    <property type="entry name" value="P-loop containing nucleoside triphosphate hydrolases"/>
    <property type="match status" value="1"/>
</dbReference>